<dbReference type="EMBL" id="JAKMUS010000017">
    <property type="protein sequence ID" value="MCZ9294671.1"/>
    <property type="molecule type" value="Genomic_DNA"/>
</dbReference>
<dbReference type="RefSeq" id="WP_269966089.1">
    <property type="nucleotide sequence ID" value="NZ_JAKMUS010000017.1"/>
</dbReference>
<dbReference type="PANTHER" id="PTHR43046">
    <property type="entry name" value="GDP-MANNOSE MANNOSYL HYDROLASE"/>
    <property type="match status" value="1"/>
</dbReference>
<accession>A0A9X3LUW8</accession>
<sequence>MSHEPIRVCAVVFRDAEGRVLAVRKKNTHRFMLPGGKPEAGETPRDTAVREVREEIGTAIDATTLTHLGTFRTTAANEAGREVEGTIFTCPATVDPVPAAEIAEVRWIDPHNPQDAGVDLAPLLETKVFPALTANNPTG</sequence>
<comment type="cofactor">
    <cofactor evidence="1">
        <name>Mg(2+)</name>
        <dbReference type="ChEBI" id="CHEBI:18420"/>
    </cofactor>
</comment>
<dbReference type="InterPro" id="IPR020084">
    <property type="entry name" value="NUDIX_hydrolase_CS"/>
</dbReference>
<dbReference type="Pfam" id="PF00293">
    <property type="entry name" value="NUDIX"/>
    <property type="match status" value="1"/>
</dbReference>
<evidence type="ECO:0000313" key="5">
    <source>
        <dbReference type="Proteomes" id="UP001146468"/>
    </source>
</evidence>
<dbReference type="PROSITE" id="PS00893">
    <property type="entry name" value="NUDIX_BOX"/>
    <property type="match status" value="1"/>
</dbReference>
<evidence type="ECO:0000259" key="3">
    <source>
        <dbReference type="PROSITE" id="PS51462"/>
    </source>
</evidence>
<proteinExistence type="predicted"/>
<name>A0A9X3LUW8_9CORY</name>
<keyword evidence="2" id="KW-0378">Hydrolase</keyword>
<dbReference type="AlphaFoldDB" id="A0A9X3LUW8"/>
<dbReference type="Proteomes" id="UP001146468">
    <property type="component" value="Unassembled WGS sequence"/>
</dbReference>
<dbReference type="PANTHER" id="PTHR43046:SF2">
    <property type="entry name" value="8-OXO-DGTP DIPHOSPHATASE-RELATED"/>
    <property type="match status" value="1"/>
</dbReference>
<reference evidence="4" key="1">
    <citation type="submission" date="2022-02" db="EMBL/GenBank/DDBJ databases">
        <title>Corynebacterium sp. from urogenital microbiome.</title>
        <authorList>
            <person name="Cappelli E.A."/>
            <person name="Ribeiro T.G."/>
            <person name="Peixe L."/>
        </authorList>
    </citation>
    <scope>NUCLEOTIDE SEQUENCE</scope>
    <source>
        <strain evidence="4">C8Ua_172</strain>
    </source>
</reference>
<dbReference type="CDD" id="cd04690">
    <property type="entry name" value="NUDIX_Hydrolase"/>
    <property type="match status" value="1"/>
</dbReference>
<evidence type="ECO:0000256" key="2">
    <source>
        <dbReference type="ARBA" id="ARBA00022801"/>
    </source>
</evidence>
<evidence type="ECO:0000256" key="1">
    <source>
        <dbReference type="ARBA" id="ARBA00001946"/>
    </source>
</evidence>
<organism evidence="4 5">
    <name type="scientific">Corynebacterium meitnerae</name>
    <dbReference type="NCBI Taxonomy" id="2913498"/>
    <lineage>
        <taxon>Bacteria</taxon>
        <taxon>Bacillati</taxon>
        <taxon>Actinomycetota</taxon>
        <taxon>Actinomycetes</taxon>
        <taxon>Mycobacteriales</taxon>
        <taxon>Corynebacteriaceae</taxon>
        <taxon>Corynebacterium</taxon>
    </lineage>
</organism>
<protein>
    <submittedName>
        <fullName evidence="4">NUDIX domain-containing protein</fullName>
    </submittedName>
</protein>
<dbReference type="PROSITE" id="PS51462">
    <property type="entry name" value="NUDIX"/>
    <property type="match status" value="1"/>
</dbReference>
<dbReference type="GO" id="GO:0016787">
    <property type="term" value="F:hydrolase activity"/>
    <property type="evidence" value="ECO:0007669"/>
    <property type="project" value="UniProtKB-KW"/>
</dbReference>
<dbReference type="SUPFAM" id="SSF55811">
    <property type="entry name" value="Nudix"/>
    <property type="match status" value="1"/>
</dbReference>
<dbReference type="InterPro" id="IPR015797">
    <property type="entry name" value="NUDIX_hydrolase-like_dom_sf"/>
</dbReference>
<gene>
    <name evidence="4" type="ORF">L8U60_09265</name>
</gene>
<feature type="domain" description="Nudix hydrolase" evidence="3">
    <location>
        <begin position="1"/>
        <end position="131"/>
    </location>
</feature>
<keyword evidence="5" id="KW-1185">Reference proteome</keyword>
<dbReference type="InterPro" id="IPR000086">
    <property type="entry name" value="NUDIX_hydrolase_dom"/>
</dbReference>
<dbReference type="Gene3D" id="3.90.79.10">
    <property type="entry name" value="Nucleoside Triphosphate Pyrophosphohydrolase"/>
    <property type="match status" value="1"/>
</dbReference>
<comment type="caution">
    <text evidence="4">The sequence shown here is derived from an EMBL/GenBank/DDBJ whole genome shotgun (WGS) entry which is preliminary data.</text>
</comment>
<evidence type="ECO:0000313" key="4">
    <source>
        <dbReference type="EMBL" id="MCZ9294671.1"/>
    </source>
</evidence>